<gene>
    <name evidence="2" type="ORF">METZ01_LOCUS240481</name>
</gene>
<reference evidence="2" key="1">
    <citation type="submission" date="2018-05" db="EMBL/GenBank/DDBJ databases">
        <authorList>
            <person name="Lanie J.A."/>
            <person name="Ng W.-L."/>
            <person name="Kazmierczak K.M."/>
            <person name="Andrzejewski T.M."/>
            <person name="Davidsen T.M."/>
            <person name="Wayne K.J."/>
            <person name="Tettelin H."/>
            <person name="Glass J.I."/>
            <person name="Rusch D."/>
            <person name="Podicherti R."/>
            <person name="Tsui H.-C.T."/>
            <person name="Winkler M.E."/>
        </authorList>
    </citation>
    <scope>NUCLEOTIDE SEQUENCE</scope>
</reference>
<dbReference type="EMBL" id="UINC01061739">
    <property type="protein sequence ID" value="SVB87627.1"/>
    <property type="molecule type" value="Genomic_DNA"/>
</dbReference>
<feature type="transmembrane region" description="Helical" evidence="1">
    <location>
        <begin position="50"/>
        <end position="74"/>
    </location>
</feature>
<sequence>MLPSISKKYFIWLLVLLLLFCFRVAAQLIQVLYPVDFLPSFEAWHSRTIPYWLLVIFQFIIILACINVVIRFIRGRVNPNHKVGRIYLGLGFVYFSMMLFRLVAGLTFVTNHSWFSARIPTFFHLVLASFLLLLGSFHYKYGKL</sequence>
<keyword evidence="1" id="KW-0812">Transmembrane</keyword>
<feature type="transmembrane region" description="Helical" evidence="1">
    <location>
        <begin position="86"/>
        <end position="109"/>
    </location>
</feature>
<accession>A0A382HL36</accession>
<keyword evidence="1" id="KW-0472">Membrane</keyword>
<protein>
    <submittedName>
        <fullName evidence="2">Uncharacterized protein</fullName>
    </submittedName>
</protein>
<proteinExistence type="predicted"/>
<organism evidence="2">
    <name type="scientific">marine metagenome</name>
    <dbReference type="NCBI Taxonomy" id="408172"/>
    <lineage>
        <taxon>unclassified sequences</taxon>
        <taxon>metagenomes</taxon>
        <taxon>ecological metagenomes</taxon>
    </lineage>
</organism>
<dbReference type="AlphaFoldDB" id="A0A382HL36"/>
<evidence type="ECO:0000313" key="2">
    <source>
        <dbReference type="EMBL" id="SVB87627.1"/>
    </source>
</evidence>
<keyword evidence="1" id="KW-1133">Transmembrane helix</keyword>
<feature type="transmembrane region" description="Helical" evidence="1">
    <location>
        <begin position="121"/>
        <end position="139"/>
    </location>
</feature>
<evidence type="ECO:0000256" key="1">
    <source>
        <dbReference type="SAM" id="Phobius"/>
    </source>
</evidence>
<name>A0A382HL36_9ZZZZ</name>